<sequence length="28" mass="3106">MTKGFLDFTEDLAKKSARCNYSSIGEHG</sequence>
<organism evidence="1 2">
    <name type="scientific">Senna tora</name>
    <dbReference type="NCBI Taxonomy" id="362788"/>
    <lineage>
        <taxon>Eukaryota</taxon>
        <taxon>Viridiplantae</taxon>
        <taxon>Streptophyta</taxon>
        <taxon>Embryophyta</taxon>
        <taxon>Tracheophyta</taxon>
        <taxon>Spermatophyta</taxon>
        <taxon>Magnoliopsida</taxon>
        <taxon>eudicotyledons</taxon>
        <taxon>Gunneridae</taxon>
        <taxon>Pentapetalae</taxon>
        <taxon>rosids</taxon>
        <taxon>fabids</taxon>
        <taxon>Fabales</taxon>
        <taxon>Fabaceae</taxon>
        <taxon>Caesalpinioideae</taxon>
        <taxon>Cassia clade</taxon>
        <taxon>Senna</taxon>
    </lineage>
</organism>
<dbReference type="Proteomes" id="UP000634136">
    <property type="component" value="Unassembled WGS sequence"/>
</dbReference>
<comment type="caution">
    <text evidence="1">The sequence shown here is derived from an EMBL/GenBank/DDBJ whole genome shotgun (WGS) entry which is preliminary data.</text>
</comment>
<gene>
    <name evidence="1" type="ORF">G2W53_026156</name>
</gene>
<evidence type="ECO:0000313" key="2">
    <source>
        <dbReference type="Proteomes" id="UP000634136"/>
    </source>
</evidence>
<dbReference type="AlphaFoldDB" id="A0A834WIJ3"/>
<name>A0A834WIJ3_9FABA</name>
<accession>A0A834WIJ3</accession>
<reference evidence="1" key="1">
    <citation type="submission" date="2020-09" db="EMBL/GenBank/DDBJ databases">
        <title>Genome-Enabled Discovery of Anthraquinone Biosynthesis in Senna tora.</title>
        <authorList>
            <person name="Kang S.-H."/>
            <person name="Pandey R.P."/>
            <person name="Lee C.-M."/>
            <person name="Sim J.-S."/>
            <person name="Jeong J.-T."/>
            <person name="Choi B.-S."/>
            <person name="Jung M."/>
            <person name="Ginzburg D."/>
            <person name="Zhao K."/>
            <person name="Won S.Y."/>
            <person name="Oh T.-J."/>
            <person name="Yu Y."/>
            <person name="Kim N.-H."/>
            <person name="Lee O.R."/>
            <person name="Lee T.-H."/>
            <person name="Bashyal P."/>
            <person name="Kim T.-S."/>
            <person name="Lee W.-H."/>
            <person name="Kawkins C."/>
            <person name="Kim C.-K."/>
            <person name="Kim J.S."/>
            <person name="Ahn B.O."/>
            <person name="Rhee S.Y."/>
            <person name="Sohng J.K."/>
        </authorList>
    </citation>
    <scope>NUCLEOTIDE SEQUENCE</scope>
    <source>
        <tissue evidence="1">Leaf</tissue>
    </source>
</reference>
<evidence type="ECO:0000313" key="1">
    <source>
        <dbReference type="EMBL" id="KAF7820701.1"/>
    </source>
</evidence>
<proteinExistence type="predicted"/>
<dbReference type="EMBL" id="JAAIUW010000008">
    <property type="protein sequence ID" value="KAF7820701.1"/>
    <property type="molecule type" value="Genomic_DNA"/>
</dbReference>
<protein>
    <submittedName>
        <fullName evidence="1">Uncharacterized protein</fullName>
    </submittedName>
</protein>
<keyword evidence="2" id="KW-1185">Reference proteome</keyword>